<dbReference type="Proteomes" id="UP000000595">
    <property type="component" value="Chromosome"/>
</dbReference>
<dbReference type="KEGG" id="mma:MM_2754"/>
<dbReference type="InterPro" id="IPR009270">
    <property type="entry name" value="DUF927"/>
</dbReference>
<accession>Q8PTG1</accession>
<dbReference type="eggNOG" id="arCOG07652">
    <property type="taxonomic scope" value="Archaea"/>
</dbReference>
<feature type="domain" description="DUF927" evidence="1">
    <location>
        <begin position="198"/>
        <end position="411"/>
    </location>
</feature>
<protein>
    <submittedName>
        <fullName evidence="2">Conserved protein</fullName>
    </submittedName>
</protein>
<evidence type="ECO:0000259" key="1">
    <source>
        <dbReference type="Pfam" id="PF06048"/>
    </source>
</evidence>
<evidence type="ECO:0000313" key="3">
    <source>
        <dbReference type="Proteomes" id="UP000000595"/>
    </source>
</evidence>
<name>Q8PTG1_METMA</name>
<evidence type="ECO:0000313" key="2">
    <source>
        <dbReference type="EMBL" id="AAM32450.1"/>
    </source>
</evidence>
<sequence length="735" mass="83634">MNETKNISEVKDEYTRFDSAKKFISDHLIPENKSPNDATDYIRARIAKQYQIKDTEMKKLLTNHYRVSLNTLAKLKMEEAKANKQKTINESKKATPRIVPKGIVNDKVTDFEKYTYPSYYSVKDGKLLKTIEVTDPFTKEIETIDKDISLTPFVLCKRTQPGIDKKPYYTIRYPISRFSLEQGEFTVLNSDFSDLNIMHKTLAAHGINIPAEQRKDVNEYITKFIYELGHLLKVEPLIERNGWNEDNSVFAMGKKGITADKIIPVTTLVKGSKHCDSLMQKGTLKEWISTVEPVMEYDLSRYMFYDSMTAPLLKLLHHENIVTCHSGESSRGKTLLAWIASSTMGDPKELQCKADSTANAVLAHVVGFNDMPVDIEEVTVAKTLEIMPSVIYTLSNGIDKGRCTIDGTLRDDIKSFRTSARITTENPLSDYVKNVGGLVRNREQCELLPKDEKLAIIAKAAKRNIQGNYGFFYPLYIQHIMKNIDRLETLYNNAYKMLNDIAIESVPKESISIVCRQTDSYALDIVAGILTEEVFQEIGMPTKSKEEIENIVLDNYMRMVLDKPVDLPYMKALKEISAWIASTQEFVKNGEKNFSRDIAGEVTDTEIRIIGKAFTEKMKSVGLSSSVREDFKVQGLTKNTNERITVNGNSIKGFKINRKVMDEKLGLNVKGDKKFNTDICCNEILETIKFMTSKLDKEVVEPYILKVVLGYEVTEHLKKLEKEGKVKKTESGYYI</sequence>
<proteinExistence type="predicted"/>
<gene>
    <name evidence="2" type="ordered locus">MM_2754</name>
</gene>
<dbReference type="Pfam" id="PF06048">
    <property type="entry name" value="DUF927"/>
    <property type="match status" value="1"/>
</dbReference>
<reference evidence="2 3" key="1">
    <citation type="journal article" date="2002" name="J. Mol. Microbiol. Biotechnol.">
        <title>The genome of Methanosarcina mazei: evidence for lateral gene transfer between Bacteria and Archaea.</title>
        <authorList>
            <person name="Deppenmeier U."/>
            <person name="Johann A."/>
            <person name="Hartsch T."/>
            <person name="Merkl R."/>
            <person name="Schmitz R.A."/>
            <person name="Martinez-Arias R."/>
            <person name="Henne A."/>
            <person name="Wiezer A."/>
            <person name="Baumer S."/>
            <person name="Jacobi C."/>
            <person name="Bruggemann H."/>
            <person name="Lienard T."/>
            <person name="Christmann A."/>
            <person name="Bomeke M."/>
            <person name="Steckel S."/>
            <person name="Bhattacharyya A."/>
            <person name="Lykidis A."/>
            <person name="Overbeek R."/>
            <person name="Klenk H.P."/>
            <person name="Gunsalus R.P."/>
            <person name="Fritz H.J."/>
            <person name="Gottschalk G."/>
        </authorList>
    </citation>
    <scope>NUCLEOTIDE SEQUENCE [LARGE SCALE GENOMIC DNA]</scope>
    <source>
        <strain evidence="3">ATCC BAA-159 / DSM 3647 / Goe1 / Go1 / JCM 11833 / OCM 88</strain>
    </source>
</reference>
<organism evidence="2 3">
    <name type="scientific">Methanosarcina mazei (strain ATCC BAA-159 / DSM 3647 / Goe1 / Go1 / JCM 11833 / OCM 88)</name>
    <name type="common">Methanosarcina frisia</name>
    <dbReference type="NCBI Taxonomy" id="192952"/>
    <lineage>
        <taxon>Archaea</taxon>
        <taxon>Methanobacteriati</taxon>
        <taxon>Methanobacteriota</taxon>
        <taxon>Stenosarchaea group</taxon>
        <taxon>Methanomicrobia</taxon>
        <taxon>Methanosarcinales</taxon>
        <taxon>Methanosarcinaceae</taxon>
        <taxon>Methanosarcina</taxon>
    </lineage>
</organism>
<dbReference type="PATRIC" id="fig|192952.21.peg.3175"/>
<dbReference type="HOGENOM" id="CLU_360806_0_0_2"/>
<dbReference type="EMBL" id="AE008384">
    <property type="protein sequence ID" value="AAM32450.1"/>
    <property type="molecule type" value="Genomic_DNA"/>
</dbReference>
<dbReference type="AlphaFoldDB" id="Q8PTG1"/>